<dbReference type="AlphaFoldDB" id="A0AAN9A7E8"/>
<sequence length="342" mass="38574">MEDPDEPFVQDGENNEVLEAEHVYILLKKEYRISRNVRAEWYLKRINTIITVPKKEKLSEYEEELAVVSVIPVDVPPEWDYDTSHQYKYRITQQTTLHFLARKYRLVFCLDLSPSASIVDVTKGSVVLDEVFATLKQCLKGVVKQFFVPGSHLIFKPKVYLTIIAHTPFFKSQSQQVLVQGWLLISDNLDVFLENVHAKLTKIESQLAQATAQTYGQMDIARERCEIAGEKVTGMLFDESVELAPTTVTNPMVSPDVGFVNMLRYGIVALQLLPENSSAGIVVISDGVLSLPDATMFDSLLVQLRNQTIACSFLQLGSVYHPQASFGYVPFSDLMRFLALAT</sequence>
<evidence type="ECO:0000313" key="1">
    <source>
        <dbReference type="EMBL" id="KAK7077438.1"/>
    </source>
</evidence>
<dbReference type="Proteomes" id="UP001381693">
    <property type="component" value="Unassembled WGS sequence"/>
</dbReference>
<reference evidence="1 2" key="1">
    <citation type="submission" date="2023-11" db="EMBL/GenBank/DDBJ databases">
        <title>Halocaridina rubra genome assembly.</title>
        <authorList>
            <person name="Smith C."/>
        </authorList>
    </citation>
    <scope>NUCLEOTIDE SEQUENCE [LARGE SCALE GENOMIC DNA]</scope>
    <source>
        <strain evidence="1">EP-1</strain>
        <tissue evidence="1">Whole</tissue>
    </source>
</reference>
<dbReference type="EMBL" id="JAXCGZ010008829">
    <property type="protein sequence ID" value="KAK7077438.1"/>
    <property type="molecule type" value="Genomic_DNA"/>
</dbReference>
<gene>
    <name evidence="1" type="ORF">SK128_019914</name>
</gene>
<feature type="non-terminal residue" evidence="1">
    <location>
        <position position="342"/>
    </location>
</feature>
<keyword evidence="2" id="KW-1185">Reference proteome</keyword>
<comment type="caution">
    <text evidence="1">The sequence shown here is derived from an EMBL/GenBank/DDBJ whole genome shotgun (WGS) entry which is preliminary data.</text>
</comment>
<accession>A0AAN9A7E8</accession>
<dbReference type="PANTHER" id="PTHR14918">
    <property type="entry name" value="KICSTOR COMPLEX PROTEIN SZT2"/>
    <property type="match status" value="1"/>
</dbReference>
<organism evidence="1 2">
    <name type="scientific">Halocaridina rubra</name>
    <name type="common">Hawaiian red shrimp</name>
    <dbReference type="NCBI Taxonomy" id="373956"/>
    <lineage>
        <taxon>Eukaryota</taxon>
        <taxon>Metazoa</taxon>
        <taxon>Ecdysozoa</taxon>
        <taxon>Arthropoda</taxon>
        <taxon>Crustacea</taxon>
        <taxon>Multicrustacea</taxon>
        <taxon>Malacostraca</taxon>
        <taxon>Eumalacostraca</taxon>
        <taxon>Eucarida</taxon>
        <taxon>Decapoda</taxon>
        <taxon>Pleocyemata</taxon>
        <taxon>Caridea</taxon>
        <taxon>Atyoidea</taxon>
        <taxon>Atyidae</taxon>
        <taxon>Halocaridina</taxon>
    </lineage>
</organism>
<dbReference type="InterPro" id="IPR033228">
    <property type="entry name" value="SZT2"/>
</dbReference>
<dbReference type="GO" id="GO:0005777">
    <property type="term" value="C:peroxisome"/>
    <property type="evidence" value="ECO:0007669"/>
    <property type="project" value="InterPro"/>
</dbReference>
<name>A0AAN9A7E8_HALRR</name>
<dbReference type="PANTHER" id="PTHR14918:SF3">
    <property type="entry name" value="KICSTOR COMPLEX PROTEIN SZT2"/>
    <property type="match status" value="1"/>
</dbReference>
<proteinExistence type="predicted"/>
<evidence type="ECO:0000313" key="2">
    <source>
        <dbReference type="Proteomes" id="UP001381693"/>
    </source>
</evidence>
<protein>
    <submittedName>
        <fullName evidence="1">Uncharacterized protein</fullName>
    </submittedName>
</protein>